<gene>
    <name evidence="1" type="ORF">PACLA_8A026936</name>
</gene>
<dbReference type="PANTHER" id="PTHR24543">
    <property type="entry name" value="MULTICOPPER OXIDASE-RELATED"/>
    <property type="match status" value="1"/>
</dbReference>
<dbReference type="Gene3D" id="2.60.120.260">
    <property type="entry name" value="Galactose-binding domain-like"/>
    <property type="match status" value="1"/>
</dbReference>
<feature type="non-terminal residue" evidence="1">
    <location>
        <position position="1"/>
    </location>
</feature>
<name>A0A6S7JQG3_PARCT</name>
<dbReference type="InterPro" id="IPR000421">
    <property type="entry name" value="FA58C"/>
</dbReference>
<dbReference type="PANTHER" id="PTHR24543:SF325">
    <property type="entry name" value="F5_8 TYPE C DOMAIN-CONTAINING PROTEIN"/>
    <property type="match status" value="1"/>
</dbReference>
<dbReference type="Pfam" id="PF00754">
    <property type="entry name" value="F5_F8_type_C"/>
    <property type="match status" value="1"/>
</dbReference>
<dbReference type="AlphaFoldDB" id="A0A6S7JQG3"/>
<sequence length="108" mass="12050">CSKPKELGMRNGLISDSQISASSQWDSNHSPSNSRLFYAPHNGRTGAWSSKINNVNQWLQINFERLTAIVGVSTQGRAGYTQFVKSYTLSYSQDGSTFHFYTSNGHLK</sequence>
<evidence type="ECO:0000313" key="1">
    <source>
        <dbReference type="EMBL" id="CAB4032354.1"/>
    </source>
</evidence>
<dbReference type="OrthoDB" id="26719at2759"/>
<comment type="caution">
    <text evidence="1">The sequence shown here is derived from an EMBL/GenBank/DDBJ whole genome shotgun (WGS) entry which is preliminary data.</text>
</comment>
<protein>
    <submittedName>
        <fullName evidence="1">Uncharacterized protein</fullName>
    </submittedName>
</protein>
<dbReference type="Proteomes" id="UP001152795">
    <property type="component" value="Unassembled WGS sequence"/>
</dbReference>
<dbReference type="PROSITE" id="PS50022">
    <property type="entry name" value="FA58C_3"/>
    <property type="match status" value="1"/>
</dbReference>
<dbReference type="InterPro" id="IPR008979">
    <property type="entry name" value="Galactose-bd-like_sf"/>
</dbReference>
<dbReference type="SUPFAM" id="SSF49785">
    <property type="entry name" value="Galactose-binding domain-like"/>
    <property type="match status" value="1"/>
</dbReference>
<organism evidence="1 2">
    <name type="scientific">Paramuricea clavata</name>
    <name type="common">Red gorgonian</name>
    <name type="synonym">Violescent sea-whip</name>
    <dbReference type="NCBI Taxonomy" id="317549"/>
    <lineage>
        <taxon>Eukaryota</taxon>
        <taxon>Metazoa</taxon>
        <taxon>Cnidaria</taxon>
        <taxon>Anthozoa</taxon>
        <taxon>Octocorallia</taxon>
        <taxon>Malacalcyonacea</taxon>
        <taxon>Plexauridae</taxon>
        <taxon>Paramuricea</taxon>
    </lineage>
</organism>
<feature type="non-terminal residue" evidence="1">
    <location>
        <position position="108"/>
    </location>
</feature>
<proteinExistence type="predicted"/>
<dbReference type="EMBL" id="CACRXK020018333">
    <property type="protein sequence ID" value="CAB4032354.1"/>
    <property type="molecule type" value="Genomic_DNA"/>
</dbReference>
<keyword evidence="2" id="KW-1185">Reference proteome</keyword>
<accession>A0A6S7JQG3</accession>
<reference evidence="1" key="1">
    <citation type="submission" date="2020-04" db="EMBL/GenBank/DDBJ databases">
        <authorList>
            <person name="Alioto T."/>
            <person name="Alioto T."/>
            <person name="Gomez Garrido J."/>
        </authorList>
    </citation>
    <scope>NUCLEOTIDE SEQUENCE</scope>
    <source>
        <strain evidence="1">A484AB</strain>
    </source>
</reference>
<dbReference type="PROSITE" id="PS01285">
    <property type="entry name" value="FA58C_1"/>
    <property type="match status" value="1"/>
</dbReference>
<evidence type="ECO:0000313" key="2">
    <source>
        <dbReference type="Proteomes" id="UP001152795"/>
    </source>
</evidence>